<protein>
    <submittedName>
        <fullName evidence="1">Uncharacterized protein</fullName>
    </submittedName>
</protein>
<accession>A0ABQ8TM06</accession>
<organism evidence="1 2">
    <name type="scientific">Periplaneta americana</name>
    <name type="common">American cockroach</name>
    <name type="synonym">Blatta americana</name>
    <dbReference type="NCBI Taxonomy" id="6978"/>
    <lineage>
        <taxon>Eukaryota</taxon>
        <taxon>Metazoa</taxon>
        <taxon>Ecdysozoa</taxon>
        <taxon>Arthropoda</taxon>
        <taxon>Hexapoda</taxon>
        <taxon>Insecta</taxon>
        <taxon>Pterygota</taxon>
        <taxon>Neoptera</taxon>
        <taxon>Polyneoptera</taxon>
        <taxon>Dictyoptera</taxon>
        <taxon>Blattodea</taxon>
        <taxon>Blattoidea</taxon>
        <taxon>Blattidae</taxon>
        <taxon>Blattinae</taxon>
        <taxon>Periplaneta</taxon>
    </lineage>
</organism>
<name>A0ABQ8TM06_PERAM</name>
<evidence type="ECO:0000313" key="1">
    <source>
        <dbReference type="EMBL" id="KAJ4446883.1"/>
    </source>
</evidence>
<sequence length="71" mass="7522">MAGLREGGNEPSGSLKAICNERNAEAWLLKSGHVRYGVAAGWLPCLAGSTLLTLRHYLSGSRRVDAAPTRG</sequence>
<keyword evidence="2" id="KW-1185">Reference proteome</keyword>
<evidence type="ECO:0000313" key="2">
    <source>
        <dbReference type="Proteomes" id="UP001148838"/>
    </source>
</evidence>
<proteinExistence type="predicted"/>
<reference evidence="1 2" key="1">
    <citation type="journal article" date="2022" name="Allergy">
        <title>Genome assembly and annotation of Periplaneta americana reveal a comprehensive cockroach allergen profile.</title>
        <authorList>
            <person name="Wang L."/>
            <person name="Xiong Q."/>
            <person name="Saelim N."/>
            <person name="Wang L."/>
            <person name="Nong W."/>
            <person name="Wan A.T."/>
            <person name="Shi M."/>
            <person name="Liu X."/>
            <person name="Cao Q."/>
            <person name="Hui J.H.L."/>
            <person name="Sookrung N."/>
            <person name="Leung T.F."/>
            <person name="Tungtrongchitr A."/>
            <person name="Tsui S.K.W."/>
        </authorList>
    </citation>
    <scope>NUCLEOTIDE SEQUENCE [LARGE SCALE GENOMIC DNA]</scope>
    <source>
        <strain evidence="1">PWHHKU_190912</strain>
    </source>
</reference>
<gene>
    <name evidence="1" type="ORF">ANN_13583</name>
</gene>
<comment type="caution">
    <text evidence="1">The sequence shown here is derived from an EMBL/GenBank/DDBJ whole genome shotgun (WGS) entry which is preliminary data.</text>
</comment>
<dbReference type="EMBL" id="JAJSOF020000009">
    <property type="protein sequence ID" value="KAJ4446883.1"/>
    <property type="molecule type" value="Genomic_DNA"/>
</dbReference>
<dbReference type="Proteomes" id="UP001148838">
    <property type="component" value="Unassembled WGS sequence"/>
</dbReference>